<dbReference type="Pfam" id="PF12023">
    <property type="entry name" value="DUF3511"/>
    <property type="match status" value="1"/>
</dbReference>
<dbReference type="Proteomes" id="UP000275267">
    <property type="component" value="Unassembled WGS sequence"/>
</dbReference>
<comment type="caution">
    <text evidence="2">The sequence shown here is derived from an EMBL/GenBank/DDBJ whole genome shotgun (WGS) entry which is preliminary data.</text>
</comment>
<reference evidence="3" key="1">
    <citation type="journal article" date="2019" name="Nat. Commun.">
        <title>The genome of broomcorn millet.</title>
        <authorList>
            <person name="Zou C."/>
            <person name="Miki D."/>
            <person name="Li D."/>
            <person name="Tang Q."/>
            <person name="Xiao L."/>
            <person name="Rajput S."/>
            <person name="Deng P."/>
            <person name="Jia W."/>
            <person name="Huang R."/>
            <person name="Zhang M."/>
            <person name="Sun Y."/>
            <person name="Hu J."/>
            <person name="Fu X."/>
            <person name="Schnable P.S."/>
            <person name="Li F."/>
            <person name="Zhang H."/>
            <person name="Feng B."/>
            <person name="Zhu X."/>
            <person name="Liu R."/>
            <person name="Schnable J.C."/>
            <person name="Zhu J.-K."/>
            <person name="Zhang H."/>
        </authorList>
    </citation>
    <scope>NUCLEOTIDE SEQUENCE [LARGE SCALE GENOMIC DNA]</scope>
</reference>
<dbReference type="STRING" id="4540.A0A3L6QX81"/>
<gene>
    <name evidence="2" type="ORF">C2845_PM08G11270</name>
</gene>
<feature type="compositionally biased region" description="Polar residues" evidence="1">
    <location>
        <begin position="1"/>
        <end position="19"/>
    </location>
</feature>
<organism evidence="2 3">
    <name type="scientific">Panicum miliaceum</name>
    <name type="common">Proso millet</name>
    <name type="synonym">Broomcorn millet</name>
    <dbReference type="NCBI Taxonomy" id="4540"/>
    <lineage>
        <taxon>Eukaryota</taxon>
        <taxon>Viridiplantae</taxon>
        <taxon>Streptophyta</taxon>
        <taxon>Embryophyta</taxon>
        <taxon>Tracheophyta</taxon>
        <taxon>Spermatophyta</taxon>
        <taxon>Magnoliopsida</taxon>
        <taxon>Liliopsida</taxon>
        <taxon>Poales</taxon>
        <taxon>Poaceae</taxon>
        <taxon>PACMAD clade</taxon>
        <taxon>Panicoideae</taxon>
        <taxon>Panicodae</taxon>
        <taxon>Paniceae</taxon>
        <taxon>Panicinae</taxon>
        <taxon>Panicum</taxon>
        <taxon>Panicum sect. Panicum</taxon>
    </lineage>
</organism>
<evidence type="ECO:0000256" key="1">
    <source>
        <dbReference type="SAM" id="MobiDB-lite"/>
    </source>
</evidence>
<dbReference type="OrthoDB" id="644976at2759"/>
<accession>A0A3L6QX81</accession>
<sequence>MDPSSYPTKDTSFSQSDDNISPLHLVLRGKTTMPTLSSSGPNAHAAKESNMLPANDHSFQRYYSNSEAPPPQPHPGFAHAPPTSTIASAGPVQSPAENEQELMRSFLTIPVGKFLSVDERVRVSSMEPPSITSLLQGNKTAILHAHLDIAGAMDPDPIFQDPASNIPKILGPGGDTTASTGIDMPVGQPPPPLTLGDLFRPYYIAPYPCNGCPKSPFPRDIYTTAPQPPPPRQPLAMAPQAPSTPPLPAAGMRRRSGICGGGGVRGVRMGCFGDPEMKRRRRVAGYKAYAVEGKVKASIRRGIRWFKRKCSGILSF</sequence>
<evidence type="ECO:0000313" key="3">
    <source>
        <dbReference type="Proteomes" id="UP000275267"/>
    </source>
</evidence>
<feature type="region of interest" description="Disordered" evidence="1">
    <location>
        <begin position="224"/>
        <end position="252"/>
    </location>
</feature>
<dbReference type="EMBL" id="PQIB02000010">
    <property type="protein sequence ID" value="RLM91695.1"/>
    <property type="molecule type" value="Genomic_DNA"/>
</dbReference>
<feature type="compositionally biased region" description="Polar residues" evidence="1">
    <location>
        <begin position="32"/>
        <end position="41"/>
    </location>
</feature>
<proteinExistence type="predicted"/>
<feature type="region of interest" description="Disordered" evidence="1">
    <location>
        <begin position="1"/>
        <end position="99"/>
    </location>
</feature>
<keyword evidence="3" id="KW-1185">Reference proteome</keyword>
<evidence type="ECO:0000313" key="2">
    <source>
        <dbReference type="EMBL" id="RLM91695.1"/>
    </source>
</evidence>
<protein>
    <submittedName>
        <fullName evidence="2">Uncharacterized protein</fullName>
    </submittedName>
</protein>
<dbReference type="PANTHER" id="PTHR33193:SF27">
    <property type="entry name" value="OS07G0690200 PROTEIN"/>
    <property type="match status" value="1"/>
</dbReference>
<dbReference type="AlphaFoldDB" id="A0A3L6QX81"/>
<dbReference type="InterPro" id="IPR021899">
    <property type="entry name" value="DUF3511"/>
</dbReference>
<name>A0A3L6QX81_PANMI</name>
<dbReference type="PANTHER" id="PTHR33193">
    <property type="entry name" value="DOMAIN PROTEIN, PUTATIVE (DUF3511)-RELATED"/>
    <property type="match status" value="1"/>
</dbReference>